<name>A0A1B8YMP7_9GAMM</name>
<dbReference type="PATRIC" id="fig|29488.15.peg.988"/>
<keyword evidence="3" id="KW-1185">Reference proteome</keyword>
<proteinExistence type="predicted"/>
<accession>A0A1B8YMP7</accession>
<reference evidence="3" key="1">
    <citation type="submission" date="2015-11" db="EMBL/GenBank/DDBJ databases">
        <authorList>
            <person name="Tobias N.J."/>
            <person name="Mishra B."/>
            <person name="Gupta D.K."/>
            <person name="Thines M."/>
            <person name="Stinear T.P."/>
            <person name="Bode H.B."/>
        </authorList>
    </citation>
    <scope>NUCLEOTIDE SEQUENCE [LARGE SCALE GENOMIC DNA]</scope>
    <source>
        <strain evidence="3">PB45.5</strain>
    </source>
</reference>
<evidence type="ECO:0000256" key="1">
    <source>
        <dbReference type="SAM" id="Phobius"/>
    </source>
</evidence>
<protein>
    <submittedName>
        <fullName evidence="2">Uncharacterized protein</fullName>
    </submittedName>
</protein>
<evidence type="ECO:0000313" key="3">
    <source>
        <dbReference type="Proteomes" id="UP000092665"/>
    </source>
</evidence>
<dbReference type="Proteomes" id="UP000092665">
    <property type="component" value="Unassembled WGS sequence"/>
</dbReference>
<organism evidence="2 3">
    <name type="scientific">Photorhabdus namnaonensis</name>
    <dbReference type="NCBI Taxonomy" id="1851568"/>
    <lineage>
        <taxon>Bacteria</taxon>
        <taxon>Pseudomonadati</taxon>
        <taxon>Pseudomonadota</taxon>
        <taxon>Gammaproteobacteria</taxon>
        <taxon>Enterobacterales</taxon>
        <taxon>Morganellaceae</taxon>
        <taxon>Photorhabdus</taxon>
    </lineage>
</organism>
<dbReference type="EMBL" id="LOIC01000018">
    <property type="protein sequence ID" value="OCA56405.1"/>
    <property type="molecule type" value="Genomic_DNA"/>
</dbReference>
<evidence type="ECO:0000313" key="2">
    <source>
        <dbReference type="EMBL" id="OCA56405.1"/>
    </source>
</evidence>
<comment type="caution">
    <text evidence="2">The sequence shown here is derived from an EMBL/GenBank/DDBJ whole genome shotgun (WGS) entry which is preliminary data.</text>
</comment>
<gene>
    <name evidence="2" type="ORF">Phpb_00904</name>
</gene>
<keyword evidence="1" id="KW-1133">Transmembrane helix</keyword>
<keyword evidence="1" id="KW-0472">Membrane</keyword>
<feature type="transmembrane region" description="Helical" evidence="1">
    <location>
        <begin position="89"/>
        <end position="111"/>
    </location>
</feature>
<dbReference type="AlphaFoldDB" id="A0A1B8YMP7"/>
<sequence>MLASKVNSPIVKALMNGIKVPAINVAMVSQFSRIAGSVAGYLGALVSFYDASNAFKVGNNIEGYSLVAIGTGSTILTTAIWIGAAVGSFLTAGVPTAIVVGASLLIGGSIVQASSAWSDLEKVLNNCFWGAGDKYGFWGDDSRPSILRQLENARKMNATTQNHFIIEN</sequence>
<keyword evidence="1" id="KW-0812">Transmembrane</keyword>
<feature type="transmembrane region" description="Helical" evidence="1">
    <location>
        <begin position="63"/>
        <end position="83"/>
    </location>
</feature>